<accession>G4ZA46</accession>
<protein>
    <recommendedName>
        <fullName evidence="11">RXLR phytopathogen effector protein WY-domain domain-containing protein</fullName>
    </recommendedName>
</protein>
<keyword evidence="5" id="KW-0732">Signal</keyword>
<dbReference type="KEGG" id="psoj:PHYSODRAFT_497655"/>
<keyword evidence="10" id="KW-1185">Reference proteome</keyword>
<evidence type="ECO:0000313" key="10">
    <source>
        <dbReference type="Proteomes" id="UP000002640"/>
    </source>
</evidence>
<keyword evidence="4" id="KW-0964">Secreted</keyword>
<feature type="non-terminal residue" evidence="9">
    <location>
        <position position="1"/>
    </location>
</feature>
<keyword evidence="6" id="KW-0843">Virulence</keyword>
<evidence type="ECO:0000256" key="4">
    <source>
        <dbReference type="ARBA" id="ARBA00022525"/>
    </source>
</evidence>
<evidence type="ECO:0000259" key="8">
    <source>
        <dbReference type="Pfam" id="PF22748"/>
    </source>
</evidence>
<dbReference type="AlphaFoldDB" id="G4ZA46"/>
<evidence type="ECO:0008006" key="11">
    <source>
        <dbReference type="Google" id="ProtNLM"/>
    </source>
</evidence>
<name>G4ZA46_PHYSP</name>
<comment type="subcellular location">
    <subcellularLocation>
        <location evidence="1">Host cell</location>
    </subcellularLocation>
    <subcellularLocation>
        <location evidence="2">Secreted</location>
    </subcellularLocation>
</comment>
<gene>
    <name evidence="9" type="ORF">PHYSODRAFT_497655</name>
</gene>
<dbReference type="EMBL" id="JH159153">
    <property type="protein sequence ID" value="EGZ21185.1"/>
    <property type="molecule type" value="Genomic_DNA"/>
</dbReference>
<dbReference type="RefSeq" id="XP_009523902.1">
    <property type="nucleotide sequence ID" value="XM_009525607.1"/>
</dbReference>
<evidence type="ECO:0000256" key="5">
    <source>
        <dbReference type="ARBA" id="ARBA00022729"/>
    </source>
</evidence>
<dbReference type="Proteomes" id="UP000002640">
    <property type="component" value="Unassembled WGS sequence"/>
</dbReference>
<organism evidence="9 10">
    <name type="scientific">Phytophthora sojae (strain P6497)</name>
    <name type="common">Soybean stem and root rot agent</name>
    <name type="synonym">Phytophthora megasperma f. sp. glycines</name>
    <dbReference type="NCBI Taxonomy" id="1094619"/>
    <lineage>
        <taxon>Eukaryota</taxon>
        <taxon>Sar</taxon>
        <taxon>Stramenopiles</taxon>
        <taxon>Oomycota</taxon>
        <taxon>Peronosporomycetes</taxon>
        <taxon>Peronosporales</taxon>
        <taxon>Peronosporaceae</taxon>
        <taxon>Phytophthora</taxon>
    </lineage>
</organism>
<dbReference type="Pfam" id="PF18634">
    <property type="entry name" value="RXLR_WY"/>
    <property type="match status" value="2"/>
</dbReference>
<dbReference type="InterPro" id="IPR054463">
    <property type="entry name" value="PexRD54_WY"/>
</dbReference>
<dbReference type="GO" id="GO:0005576">
    <property type="term" value="C:extracellular region"/>
    <property type="evidence" value="ECO:0007669"/>
    <property type="project" value="UniProtKB-SubCell"/>
</dbReference>
<evidence type="ECO:0000256" key="3">
    <source>
        <dbReference type="ARBA" id="ARBA00010400"/>
    </source>
</evidence>
<dbReference type="InterPro" id="IPR040786">
    <property type="entry name" value="RXLR_WY"/>
</dbReference>
<evidence type="ECO:0000256" key="2">
    <source>
        <dbReference type="ARBA" id="ARBA00004613"/>
    </source>
</evidence>
<reference evidence="9 10" key="1">
    <citation type="journal article" date="2006" name="Science">
        <title>Phytophthora genome sequences uncover evolutionary origins and mechanisms of pathogenesis.</title>
        <authorList>
            <person name="Tyler B.M."/>
            <person name="Tripathy S."/>
            <person name="Zhang X."/>
            <person name="Dehal P."/>
            <person name="Jiang R.H."/>
            <person name="Aerts A."/>
            <person name="Arredondo F.D."/>
            <person name="Baxter L."/>
            <person name="Bensasson D."/>
            <person name="Beynon J.L."/>
            <person name="Chapman J."/>
            <person name="Damasceno C.M."/>
            <person name="Dorrance A.E."/>
            <person name="Dou D."/>
            <person name="Dickerman A.W."/>
            <person name="Dubchak I.L."/>
            <person name="Garbelotto M."/>
            <person name="Gijzen M."/>
            <person name="Gordon S.G."/>
            <person name="Govers F."/>
            <person name="Grunwald N.J."/>
            <person name="Huang W."/>
            <person name="Ivors K.L."/>
            <person name="Jones R.W."/>
            <person name="Kamoun S."/>
            <person name="Krampis K."/>
            <person name="Lamour K.H."/>
            <person name="Lee M.K."/>
            <person name="McDonald W.H."/>
            <person name="Medina M."/>
            <person name="Meijer H.J."/>
            <person name="Nordberg E.K."/>
            <person name="Maclean D.J."/>
            <person name="Ospina-Giraldo M.D."/>
            <person name="Morris P.F."/>
            <person name="Phuntumart V."/>
            <person name="Putnam N.H."/>
            <person name="Rash S."/>
            <person name="Rose J.K."/>
            <person name="Sakihama Y."/>
            <person name="Salamov A.A."/>
            <person name="Savidor A."/>
            <person name="Scheuring C.F."/>
            <person name="Smith B.M."/>
            <person name="Sobral B.W."/>
            <person name="Terry A."/>
            <person name="Torto-Alalibo T.A."/>
            <person name="Win J."/>
            <person name="Xu Z."/>
            <person name="Zhang H."/>
            <person name="Grigoriev I.V."/>
            <person name="Rokhsar D.S."/>
            <person name="Boore J.L."/>
        </authorList>
    </citation>
    <scope>NUCLEOTIDE SEQUENCE [LARGE SCALE GENOMIC DNA]</scope>
    <source>
        <strain evidence="9 10">P6497</strain>
    </source>
</reference>
<dbReference type="GeneID" id="20657465"/>
<dbReference type="SMR" id="G4ZA46"/>
<sequence length="287" mass="32726">GIEDTSSVANWLWLQSKTSPKDVWNALHLGETAATRLDDNPKFWQWLEYVNMFRAKKGNHWFSDGDVFEILAKTTPQADLAVIFQALRAVPGMKNAATILQQYLFASASSATRRWMNEVWLQAGESPQNVYTILRLSETPLEANRKFVQWFRFTDKYRAKVGESSYSDRQTLEILMETRPWTAEEDLAAFFLSIKKISGLKKVGGSLETHLFRIWMETWEPKNVATVLGIRNSVSKVSKRDPRYEILKTFTLQYAAEKSGTATMEKVKELFANNNPTAALEAAVKVS</sequence>
<dbReference type="Pfam" id="PF22748">
    <property type="entry name" value="PexRD54_WY"/>
    <property type="match status" value="1"/>
</dbReference>
<dbReference type="InParanoid" id="G4ZA46"/>
<feature type="domain" description="RXLR phytopathogen effector protein WY-domain" evidence="7">
    <location>
        <begin position="157"/>
        <end position="207"/>
    </location>
</feature>
<evidence type="ECO:0000256" key="6">
    <source>
        <dbReference type="ARBA" id="ARBA00023026"/>
    </source>
</evidence>
<dbReference type="GO" id="GO:0043657">
    <property type="term" value="C:host cell"/>
    <property type="evidence" value="ECO:0007669"/>
    <property type="project" value="UniProtKB-SubCell"/>
</dbReference>
<dbReference type="OMA" id="GQATMEQ"/>
<evidence type="ECO:0000256" key="1">
    <source>
        <dbReference type="ARBA" id="ARBA00004340"/>
    </source>
</evidence>
<comment type="similarity">
    <text evidence="3">Belongs to the RxLR effector family.</text>
</comment>
<feature type="domain" description="RxLR effector PexRD54 WY" evidence="8">
    <location>
        <begin position="8"/>
        <end position="50"/>
    </location>
</feature>
<evidence type="ECO:0000313" key="9">
    <source>
        <dbReference type="EMBL" id="EGZ21185.1"/>
    </source>
</evidence>
<evidence type="ECO:0000259" key="7">
    <source>
        <dbReference type="Pfam" id="PF18634"/>
    </source>
</evidence>
<proteinExistence type="inferred from homology"/>
<feature type="domain" description="RXLR phytopathogen effector protein WY-domain" evidence="7">
    <location>
        <begin position="52"/>
        <end position="102"/>
    </location>
</feature>